<comment type="caution">
    <text evidence="4">The sequence shown here is derived from an EMBL/GenBank/DDBJ whole genome shotgun (WGS) entry which is preliminary data.</text>
</comment>
<feature type="compositionally biased region" description="Basic and acidic residues" evidence="2">
    <location>
        <begin position="458"/>
        <end position="475"/>
    </location>
</feature>
<protein>
    <submittedName>
        <fullName evidence="4">Uncharacterized protein</fullName>
    </submittedName>
</protein>
<keyword evidence="3" id="KW-1133">Transmembrane helix</keyword>
<keyword evidence="3" id="KW-0812">Transmembrane</keyword>
<dbReference type="EMBL" id="JAAAPX010000103">
    <property type="protein sequence ID" value="KAF4231458.1"/>
    <property type="molecule type" value="Genomic_DNA"/>
</dbReference>
<proteinExistence type="predicted"/>
<evidence type="ECO:0000256" key="1">
    <source>
        <dbReference type="SAM" id="Coils"/>
    </source>
</evidence>
<dbReference type="InterPro" id="IPR002523">
    <property type="entry name" value="MgTranspt_CorA/ZnTranspt_ZntB"/>
</dbReference>
<feature type="region of interest" description="Disordered" evidence="2">
    <location>
        <begin position="451"/>
        <end position="475"/>
    </location>
</feature>
<dbReference type="AlphaFoldDB" id="A0A8H4GZR1"/>
<keyword evidence="3" id="KW-0472">Membrane</keyword>
<dbReference type="GO" id="GO:0046873">
    <property type="term" value="F:metal ion transmembrane transporter activity"/>
    <property type="evidence" value="ECO:0007669"/>
    <property type="project" value="InterPro"/>
</dbReference>
<name>A0A8H4GZR1_9EURO</name>
<feature type="transmembrane region" description="Helical" evidence="3">
    <location>
        <begin position="375"/>
        <end position="395"/>
    </location>
</feature>
<accession>A0A8H4GZR1</accession>
<evidence type="ECO:0000256" key="3">
    <source>
        <dbReference type="SAM" id="Phobius"/>
    </source>
</evidence>
<feature type="compositionally biased region" description="Polar residues" evidence="2">
    <location>
        <begin position="577"/>
        <end position="586"/>
    </location>
</feature>
<gene>
    <name evidence="4" type="ORF">CNMCM6805_000152</name>
</gene>
<organism evidence="4 5">
    <name type="scientific">Aspergillus fumigatiaffinis</name>
    <dbReference type="NCBI Taxonomy" id="340414"/>
    <lineage>
        <taxon>Eukaryota</taxon>
        <taxon>Fungi</taxon>
        <taxon>Dikarya</taxon>
        <taxon>Ascomycota</taxon>
        <taxon>Pezizomycotina</taxon>
        <taxon>Eurotiomycetes</taxon>
        <taxon>Eurotiomycetidae</taxon>
        <taxon>Eurotiales</taxon>
        <taxon>Aspergillaceae</taxon>
        <taxon>Aspergillus</taxon>
        <taxon>Aspergillus subgen. Fumigati</taxon>
    </lineage>
</organism>
<evidence type="ECO:0000313" key="4">
    <source>
        <dbReference type="EMBL" id="KAF4231458.1"/>
    </source>
</evidence>
<feature type="region of interest" description="Disordered" evidence="2">
    <location>
        <begin position="540"/>
        <end position="586"/>
    </location>
</feature>
<feature type="coiled-coil region" evidence="1">
    <location>
        <begin position="330"/>
        <end position="357"/>
    </location>
</feature>
<reference evidence="4" key="1">
    <citation type="journal article" date="2020" name="bioRxiv">
        <title>Genomic and phenotypic heterogeneity of clinical isolates of the human pathogens Aspergillus fumigatus, Aspergillus lentulus and Aspergillus fumigatiaffinis.</title>
        <authorList>
            <person name="dos Santos R.A.C."/>
            <person name="Steenwyk J.L."/>
            <person name="Rivero-Menendez O."/>
            <person name="Mead M.E."/>
            <person name="Silva L.P."/>
            <person name="Bastos R.W."/>
            <person name="Alastruey-Izquierdo A."/>
            <person name="Goldman G.H."/>
            <person name="Rokas A."/>
        </authorList>
    </citation>
    <scope>NUCLEOTIDE SEQUENCE</scope>
    <source>
        <strain evidence="4">CNM-CM6805</strain>
    </source>
</reference>
<feature type="transmembrane region" description="Helical" evidence="3">
    <location>
        <begin position="407"/>
        <end position="426"/>
    </location>
</feature>
<keyword evidence="5" id="KW-1185">Reference proteome</keyword>
<dbReference type="GO" id="GO:0016020">
    <property type="term" value="C:membrane"/>
    <property type="evidence" value="ECO:0007669"/>
    <property type="project" value="InterPro"/>
</dbReference>
<reference evidence="4" key="2">
    <citation type="submission" date="2020-04" db="EMBL/GenBank/DDBJ databases">
        <authorList>
            <person name="Santos R.A.C."/>
            <person name="Steenwyk J.L."/>
            <person name="Rivero-Menendez O."/>
            <person name="Mead M.E."/>
            <person name="Silva L.P."/>
            <person name="Bastos R.W."/>
            <person name="Alastruey-Izquierdo A."/>
            <person name="Goldman G.H."/>
            <person name="Rokas A."/>
        </authorList>
    </citation>
    <scope>NUCLEOTIDE SEQUENCE</scope>
    <source>
        <strain evidence="4">CNM-CM6805</strain>
    </source>
</reference>
<dbReference type="OrthoDB" id="5428055at2759"/>
<dbReference type="Pfam" id="PF01544">
    <property type="entry name" value="CorA"/>
    <property type="match status" value="1"/>
</dbReference>
<evidence type="ECO:0000256" key="2">
    <source>
        <dbReference type="SAM" id="MobiDB-lite"/>
    </source>
</evidence>
<keyword evidence="1" id="KW-0175">Coiled coil</keyword>
<evidence type="ECO:0000313" key="5">
    <source>
        <dbReference type="Proteomes" id="UP000653565"/>
    </source>
</evidence>
<dbReference type="Proteomes" id="UP000653565">
    <property type="component" value="Unassembled WGS sequence"/>
</dbReference>
<sequence>MDFVFNTDGRDGRVWVPANLIMELESRLATCLYYMRTPSTHDDISDPFPPHFEWGRLILFEGLTTVNDSTNLQQACFPPFVTTDNATGRTRTPLSDIFNLHCSCVDPSPNWDYNVQFQMTFYEVLRELPIHDAWEHGILYPRSNNGPNTVFRKACVTFFLFEGVQWANGPKRKASWSIIICAPSGFFGQIQFSDTFRPSGGPIQLDLTADGGYVTTDEAILSMLSKCVPIIVDKWRATWKELSDLIESDGYATFMKPEEYVHLLYDEASFPRSRFYFWAIGCLSAFEDDVTTNIRQLKAFRKVQLDDAASFGKSFDRRMDPITKKLDPATKDLEDIAEQLQKKLAALQALRDGLFSASGVMESRQSRVLGENVRLLTFVSVCFLPLGLIVAFWSVPDINATWPGIRTPICASAIGGIITYLVVFNLDTLESLGRSVLSGPRNYLIRKMSSTQSLSPGMKEKTASQPPDRSKLKGNFERNIPLSSAQQWQSRAKDFEIFPRPDKNPKPSDWWLLLFAVRLSFTSVCDILSRLWRNFPSIFHEPARPQPTLPQHRNCDVESGPRITPEAATVQEETKENTISGASKLD</sequence>